<feature type="domain" description="C5a peptidase/Subtilisin-like protease SBT2-like Fn3-like" evidence="15">
    <location>
        <begin position="683"/>
        <end position="766"/>
    </location>
</feature>
<evidence type="ECO:0000256" key="1">
    <source>
        <dbReference type="ARBA" id="ARBA00011073"/>
    </source>
</evidence>
<gene>
    <name evidence="16" type="ORF">EV189_3514</name>
</gene>
<evidence type="ECO:0000256" key="8">
    <source>
        <dbReference type="PIRSR" id="PIRSR615500-1"/>
    </source>
</evidence>
<dbReference type="PROSITE" id="PS00137">
    <property type="entry name" value="SUBTILASE_HIS"/>
    <property type="match status" value="1"/>
</dbReference>
<dbReference type="InterPro" id="IPR023828">
    <property type="entry name" value="Peptidase_S8_Ser-AS"/>
</dbReference>
<reference evidence="16 17" key="1">
    <citation type="submission" date="2019-02" db="EMBL/GenBank/DDBJ databases">
        <title>Genomic Encyclopedia of Type Strains, Phase IV (KMG-IV): sequencing the most valuable type-strain genomes for metagenomic binning, comparative biology and taxonomic classification.</title>
        <authorList>
            <person name="Goeker M."/>
        </authorList>
    </citation>
    <scope>NUCLEOTIDE SEQUENCE [LARGE SCALE GENOMIC DNA]</scope>
    <source>
        <strain evidence="16 17">DSM 45622</strain>
    </source>
</reference>
<evidence type="ECO:0000259" key="14">
    <source>
        <dbReference type="Pfam" id="PF02225"/>
    </source>
</evidence>
<dbReference type="OrthoDB" id="614750at2"/>
<evidence type="ECO:0000313" key="16">
    <source>
        <dbReference type="EMBL" id="RZS80035.1"/>
    </source>
</evidence>
<feature type="active site" description="Charge relay system" evidence="8 9">
    <location>
        <position position="598"/>
    </location>
</feature>
<name>A0A4Q7NAY6_9ACTN</name>
<dbReference type="PROSITE" id="PS51892">
    <property type="entry name" value="SUBTILASE"/>
    <property type="match status" value="1"/>
</dbReference>
<evidence type="ECO:0000256" key="12">
    <source>
        <dbReference type="SAM" id="SignalP"/>
    </source>
</evidence>
<evidence type="ECO:0000256" key="10">
    <source>
        <dbReference type="RuleBase" id="RU003355"/>
    </source>
</evidence>
<feature type="domain" description="PA" evidence="14">
    <location>
        <begin position="439"/>
        <end position="522"/>
    </location>
</feature>
<dbReference type="GO" id="GO:0016020">
    <property type="term" value="C:membrane"/>
    <property type="evidence" value="ECO:0007669"/>
    <property type="project" value="InterPro"/>
</dbReference>
<dbReference type="InterPro" id="IPR034213">
    <property type="entry name" value="S8_Vpr-like"/>
</dbReference>
<dbReference type="Gene3D" id="2.60.40.10">
    <property type="entry name" value="Immunoglobulins"/>
    <property type="match status" value="1"/>
</dbReference>
<feature type="region of interest" description="Disordered" evidence="11">
    <location>
        <begin position="541"/>
        <end position="600"/>
    </location>
</feature>
<dbReference type="SUPFAM" id="SSF52025">
    <property type="entry name" value="PA domain"/>
    <property type="match status" value="1"/>
</dbReference>
<dbReference type="Pfam" id="PF02225">
    <property type="entry name" value="PA"/>
    <property type="match status" value="1"/>
</dbReference>
<keyword evidence="6 9" id="KW-0378">Hydrolase</keyword>
<evidence type="ECO:0000256" key="9">
    <source>
        <dbReference type="PROSITE-ProRule" id="PRU01240"/>
    </source>
</evidence>
<evidence type="ECO:0000256" key="5">
    <source>
        <dbReference type="ARBA" id="ARBA00022729"/>
    </source>
</evidence>
<dbReference type="GO" id="GO:0005975">
    <property type="term" value="P:carbohydrate metabolic process"/>
    <property type="evidence" value="ECO:0007669"/>
    <property type="project" value="UniProtKB-ARBA"/>
</dbReference>
<evidence type="ECO:0000256" key="3">
    <source>
        <dbReference type="ARBA" id="ARBA00022525"/>
    </source>
</evidence>
<evidence type="ECO:0000256" key="2">
    <source>
        <dbReference type="ARBA" id="ARBA00022512"/>
    </source>
</evidence>
<feature type="compositionally biased region" description="Polar residues" evidence="11">
    <location>
        <begin position="590"/>
        <end position="600"/>
    </location>
</feature>
<dbReference type="InterPro" id="IPR000209">
    <property type="entry name" value="Peptidase_S8/S53_dom"/>
</dbReference>
<dbReference type="Proteomes" id="UP000293638">
    <property type="component" value="Unassembled WGS sequence"/>
</dbReference>
<dbReference type="GO" id="GO:0006508">
    <property type="term" value="P:proteolysis"/>
    <property type="evidence" value="ECO:0007669"/>
    <property type="project" value="UniProtKB-KW"/>
</dbReference>
<comment type="caution">
    <text evidence="16">The sequence shown here is derived from an EMBL/GenBank/DDBJ whole genome shotgun (WGS) entry which is preliminary data.</text>
</comment>
<dbReference type="InterPro" id="IPR036852">
    <property type="entry name" value="Peptidase_S8/S53_dom_sf"/>
</dbReference>
<feature type="active site" description="Charge relay system" evidence="8 9">
    <location>
        <position position="199"/>
    </location>
</feature>
<dbReference type="PANTHER" id="PTHR43806">
    <property type="entry name" value="PEPTIDASE S8"/>
    <property type="match status" value="1"/>
</dbReference>
<keyword evidence="2" id="KW-0134">Cell wall</keyword>
<evidence type="ECO:0000259" key="15">
    <source>
        <dbReference type="Pfam" id="PF06280"/>
    </source>
</evidence>
<dbReference type="Gene3D" id="3.40.50.200">
    <property type="entry name" value="Peptidase S8/S53 domain"/>
    <property type="match status" value="1"/>
</dbReference>
<dbReference type="InterPro" id="IPR023827">
    <property type="entry name" value="Peptidase_S8_Asp-AS"/>
</dbReference>
<dbReference type="PANTHER" id="PTHR43806:SF11">
    <property type="entry name" value="CEREVISIN-RELATED"/>
    <property type="match status" value="1"/>
</dbReference>
<dbReference type="CDD" id="cd07474">
    <property type="entry name" value="Peptidases_S8_subtilisin_Vpr-like"/>
    <property type="match status" value="1"/>
</dbReference>
<feature type="signal peptide" evidence="12">
    <location>
        <begin position="1"/>
        <end position="23"/>
    </location>
</feature>
<evidence type="ECO:0000256" key="7">
    <source>
        <dbReference type="ARBA" id="ARBA00022825"/>
    </source>
</evidence>
<evidence type="ECO:0000256" key="11">
    <source>
        <dbReference type="SAM" id="MobiDB-lite"/>
    </source>
</evidence>
<dbReference type="InterPro" id="IPR015500">
    <property type="entry name" value="Peptidase_S8_subtilisin-rel"/>
</dbReference>
<keyword evidence="7 9" id="KW-0720">Serine protease</keyword>
<feature type="compositionally biased region" description="Polar residues" evidence="11">
    <location>
        <begin position="549"/>
        <end position="566"/>
    </location>
</feature>
<keyword evidence="5 12" id="KW-0732">Signal</keyword>
<dbReference type="Gene3D" id="3.50.30.30">
    <property type="match status" value="1"/>
</dbReference>
<dbReference type="InterPro" id="IPR050131">
    <property type="entry name" value="Peptidase_S8_subtilisin-like"/>
</dbReference>
<evidence type="ECO:0000313" key="17">
    <source>
        <dbReference type="Proteomes" id="UP000293638"/>
    </source>
</evidence>
<dbReference type="InterPro" id="IPR046450">
    <property type="entry name" value="PA_dom_sf"/>
</dbReference>
<dbReference type="InterPro" id="IPR003137">
    <property type="entry name" value="PA_domain"/>
</dbReference>
<dbReference type="AlphaFoldDB" id="A0A4Q7NAY6"/>
<keyword evidence="4 9" id="KW-0645">Protease</keyword>
<dbReference type="PROSITE" id="PS00138">
    <property type="entry name" value="SUBTILASE_SER"/>
    <property type="match status" value="1"/>
</dbReference>
<accession>A0A4Q7NAY6</accession>
<dbReference type="EMBL" id="SGXD01000005">
    <property type="protein sequence ID" value="RZS80035.1"/>
    <property type="molecule type" value="Genomic_DNA"/>
</dbReference>
<feature type="active site" description="Charge relay system" evidence="8 9">
    <location>
        <position position="270"/>
    </location>
</feature>
<evidence type="ECO:0000256" key="6">
    <source>
        <dbReference type="ARBA" id="ARBA00022801"/>
    </source>
</evidence>
<dbReference type="PRINTS" id="PR00723">
    <property type="entry name" value="SUBTILISIN"/>
</dbReference>
<dbReference type="InterPro" id="IPR010435">
    <property type="entry name" value="C5a/SBT2-like_Fn3"/>
</dbReference>
<evidence type="ECO:0000259" key="13">
    <source>
        <dbReference type="Pfam" id="PF00082"/>
    </source>
</evidence>
<dbReference type="RefSeq" id="WP_130494249.1">
    <property type="nucleotide sequence ID" value="NZ_SGXD01000005.1"/>
</dbReference>
<proteinExistence type="inferred from homology"/>
<keyword evidence="3" id="KW-0964">Secreted</keyword>
<dbReference type="GO" id="GO:0004252">
    <property type="term" value="F:serine-type endopeptidase activity"/>
    <property type="evidence" value="ECO:0007669"/>
    <property type="project" value="UniProtKB-UniRule"/>
</dbReference>
<sequence length="1029" mass="101606">MPRPRPLPTAAAVLLSAAGLAAAGVPAAAAATGPTAASTTTFHGLSLTRHAHPHVDQAAVAKVLARARDKAATRVVVGLDAPSVGGAAAAAAAAGTTLTPAQASAALQAVQAQQRGVVQAIASTGATVDLAVQYAYNGLVVSGTRSQLAAVAQLKGVSSLTVERSFSRDLTTSVPFLGVPQVWQGRGVTGKGVTIGVIDTGIDYTHADFGGPGTVAAYQSNDRTVIEPGTFPTAKVAGGYDFVGDDYDSSGKTGSPTPAPDPDPLDCNGHGTHVSGIAAGEGVTTSGATFTGPYGPGAYAGGFRVGPGVAPEATLYGLKVFGCGEEATVADGPILQAIDWAVSHHLDVINLSLGSPFSGPDDPEVQALDGAAAAGTLPVVSAGNDGPADYIVGSPSVAKGAISVAAVDSTATLPTAVLSSGGTSLQLQVSNGAPVPTTSAPLVYLHDDPSTAADESLGCAASDYAGTAGKIVVTTRGVCARVDRATLGQAAGAVAVVMVNSSPGFPPIEGPIPGVTIPFLGATPDQAPALAALDGQTVSLAPGAPLPNPTYTQTTSFSSGGPSNEGSLAKPDVAAPGSGITSAGFGTGNGPLTESGTSQASPHVAGVAALVLQAHPGYSPARVHDAIVDTADPSRIGGYDQLLDGAGLVDPDAAVSTTVTASAGAGTSLSFGYLESTGAIDESQTLRVRNTGTAPVTFTTSDARSLSPEAGATVTITPATLTVAPGKDAKVRVTVHVPAGSSDAQALAGAVVLTPSTGKALRVPYLAVARTASAVGVTPHSVRASAAATAPQTLTLTNPAASAGEADEWAWLQHDSGPDTGRSSAADIRDVGFAADPSISLGDGAQGIGVVAVALGDSLRTVDASETDVLLDTTGDGQPDYDVFLFDEGYLTTGSFDGNLASFVLDLGTGAIVDYLELSPQEDTSVVQVPFILSDVGLTAAGQHALTVDAYTFSIFGSGTDSADAPGSFDPFAPAITNGLVTEVPAGGSSTLQVAVDAAALRAHPVLGALLTYPGNQLGGRQSDTVRLR</sequence>
<evidence type="ECO:0000256" key="4">
    <source>
        <dbReference type="ARBA" id="ARBA00022670"/>
    </source>
</evidence>
<dbReference type="PROSITE" id="PS00136">
    <property type="entry name" value="SUBTILASE_ASP"/>
    <property type="match status" value="1"/>
</dbReference>
<organism evidence="16 17">
    <name type="scientific">Motilibacter rhizosphaerae</name>
    <dbReference type="NCBI Taxonomy" id="598652"/>
    <lineage>
        <taxon>Bacteria</taxon>
        <taxon>Bacillati</taxon>
        <taxon>Actinomycetota</taxon>
        <taxon>Actinomycetes</taxon>
        <taxon>Motilibacterales</taxon>
        <taxon>Motilibacteraceae</taxon>
        <taxon>Motilibacter</taxon>
    </lineage>
</organism>
<feature type="domain" description="Peptidase S8/S53" evidence="13">
    <location>
        <begin position="190"/>
        <end position="652"/>
    </location>
</feature>
<dbReference type="Pfam" id="PF00082">
    <property type="entry name" value="Peptidase_S8"/>
    <property type="match status" value="1"/>
</dbReference>
<feature type="region of interest" description="Disordered" evidence="11">
    <location>
        <begin position="247"/>
        <end position="272"/>
    </location>
</feature>
<keyword evidence="17" id="KW-1185">Reference proteome</keyword>
<dbReference type="Pfam" id="PF06280">
    <property type="entry name" value="fn3_5"/>
    <property type="match status" value="1"/>
</dbReference>
<dbReference type="InterPro" id="IPR013783">
    <property type="entry name" value="Ig-like_fold"/>
</dbReference>
<comment type="similarity">
    <text evidence="1 9 10">Belongs to the peptidase S8 family.</text>
</comment>
<dbReference type="InterPro" id="IPR022398">
    <property type="entry name" value="Peptidase_S8_His-AS"/>
</dbReference>
<protein>
    <submittedName>
        <fullName evidence="16">Fn3 domain-containing protein</fullName>
    </submittedName>
</protein>
<feature type="chain" id="PRO_5039366065" evidence="12">
    <location>
        <begin position="24"/>
        <end position="1029"/>
    </location>
</feature>
<dbReference type="SUPFAM" id="SSF52743">
    <property type="entry name" value="Subtilisin-like"/>
    <property type="match status" value="1"/>
</dbReference>